<dbReference type="Pfam" id="PF02578">
    <property type="entry name" value="Cu-oxidase_4"/>
    <property type="match status" value="1"/>
</dbReference>
<comment type="catalytic activity">
    <reaction evidence="1">
        <text>inosine + phosphate = alpha-D-ribose 1-phosphate + hypoxanthine</text>
        <dbReference type="Rhea" id="RHEA:27646"/>
        <dbReference type="ChEBI" id="CHEBI:17368"/>
        <dbReference type="ChEBI" id="CHEBI:17596"/>
        <dbReference type="ChEBI" id="CHEBI:43474"/>
        <dbReference type="ChEBI" id="CHEBI:57720"/>
        <dbReference type="EC" id="2.4.2.1"/>
    </reaction>
    <physiologicalReaction direction="left-to-right" evidence="1">
        <dbReference type="Rhea" id="RHEA:27647"/>
    </physiologicalReaction>
</comment>
<evidence type="ECO:0000313" key="11">
    <source>
        <dbReference type="EMBL" id="RLQ21426.1"/>
    </source>
</evidence>
<comment type="catalytic activity">
    <reaction evidence="8">
        <text>adenosine + phosphate = alpha-D-ribose 1-phosphate + adenine</text>
        <dbReference type="Rhea" id="RHEA:27642"/>
        <dbReference type="ChEBI" id="CHEBI:16335"/>
        <dbReference type="ChEBI" id="CHEBI:16708"/>
        <dbReference type="ChEBI" id="CHEBI:43474"/>
        <dbReference type="ChEBI" id="CHEBI:57720"/>
        <dbReference type="EC" id="2.4.2.1"/>
    </reaction>
    <physiologicalReaction direction="left-to-right" evidence="8">
        <dbReference type="Rhea" id="RHEA:27643"/>
    </physiologicalReaction>
</comment>
<dbReference type="Proteomes" id="UP000265509">
    <property type="component" value="Unassembled WGS sequence"/>
</dbReference>
<evidence type="ECO:0000256" key="4">
    <source>
        <dbReference type="ARBA" id="ARBA00022723"/>
    </source>
</evidence>
<comment type="caution">
    <text evidence="11">The sequence shown here is derived from an EMBL/GenBank/DDBJ whole genome shotgun (WGS) entry which is preliminary data.</text>
</comment>
<keyword evidence="12" id="KW-1185">Reference proteome</keyword>
<keyword evidence="6" id="KW-0862">Zinc</keyword>
<dbReference type="AlphaFoldDB" id="A0A3L7DWB7"/>
<evidence type="ECO:0000256" key="2">
    <source>
        <dbReference type="ARBA" id="ARBA00007353"/>
    </source>
</evidence>
<dbReference type="CDD" id="cd16833">
    <property type="entry name" value="YfiH"/>
    <property type="match status" value="1"/>
</dbReference>
<keyword evidence="5" id="KW-0378">Hydrolase</keyword>
<evidence type="ECO:0000313" key="12">
    <source>
        <dbReference type="Proteomes" id="UP000265509"/>
    </source>
</evidence>
<evidence type="ECO:0000256" key="10">
    <source>
        <dbReference type="RuleBase" id="RU361274"/>
    </source>
</evidence>
<reference evidence="11 12" key="1">
    <citation type="submission" date="2018-07" db="EMBL/GenBank/DDBJ databases">
        <title>Halioglobus sp. genome submission.</title>
        <authorList>
            <person name="Ye M.-Q."/>
            <person name="Du Z.-J."/>
        </authorList>
    </citation>
    <scope>NUCLEOTIDE SEQUENCE [LARGE SCALE GENOMIC DNA]</scope>
    <source>
        <strain evidence="11 12">U0301</strain>
    </source>
</reference>
<dbReference type="OrthoDB" id="4279at2"/>
<keyword evidence="3" id="KW-0808">Transferase</keyword>
<name>A0A3L7DWB7_9GAMM</name>
<dbReference type="GO" id="GO:0005507">
    <property type="term" value="F:copper ion binding"/>
    <property type="evidence" value="ECO:0007669"/>
    <property type="project" value="TreeGrafter"/>
</dbReference>
<dbReference type="Gene3D" id="3.60.140.10">
    <property type="entry name" value="CNF1/YfiH-like putative cysteine hydrolases"/>
    <property type="match status" value="1"/>
</dbReference>
<dbReference type="SUPFAM" id="SSF64438">
    <property type="entry name" value="CNF1/YfiH-like putative cysteine hydrolases"/>
    <property type="match status" value="1"/>
</dbReference>
<gene>
    <name evidence="11" type="primary">pgeF</name>
    <name evidence="11" type="ORF">DWB85_12970</name>
</gene>
<keyword evidence="4" id="KW-0479">Metal-binding</keyword>
<evidence type="ECO:0000256" key="3">
    <source>
        <dbReference type="ARBA" id="ARBA00022679"/>
    </source>
</evidence>
<protein>
    <recommendedName>
        <fullName evidence="10">Purine nucleoside phosphorylase</fullName>
    </recommendedName>
</protein>
<dbReference type="PANTHER" id="PTHR30616:SF2">
    <property type="entry name" value="PURINE NUCLEOSIDE PHOSPHORYLASE LACC1"/>
    <property type="match status" value="1"/>
</dbReference>
<comment type="similarity">
    <text evidence="2 10">Belongs to the purine nucleoside phosphorylase YfiH/LACC1 family.</text>
</comment>
<dbReference type="RefSeq" id="WP_117955317.1">
    <property type="nucleotide sequence ID" value="NZ_QRAN01000013.1"/>
</dbReference>
<evidence type="ECO:0000256" key="6">
    <source>
        <dbReference type="ARBA" id="ARBA00022833"/>
    </source>
</evidence>
<dbReference type="PANTHER" id="PTHR30616">
    <property type="entry name" value="UNCHARACTERIZED PROTEIN YFIH"/>
    <property type="match status" value="1"/>
</dbReference>
<sequence length="249" mass="25963">MTPAFIEPGWHLPGVTALATTRAGGSSAAPFASFNLGDHVGDDARAVAANRRALLAALPAGSVIQWLQQVHGKRVVRAGEGDCPEAGCPEADACWSDQPGMACAVMTADCLPVLLAAEDGQVVAAAHAGWRGLLAGVLEATVAAMGVDPMRLLAWLGPAIGPAAFAVGPEVREAFVERDPVGSAFMPAAQPGKYLANLYQLARYRLAQAGVNRIHGGDRCTYSEADQFFSYRRDGKTGRMAAVIVVNPQ</sequence>
<comment type="catalytic activity">
    <reaction evidence="7">
        <text>adenosine + H2O + H(+) = inosine + NH4(+)</text>
        <dbReference type="Rhea" id="RHEA:24408"/>
        <dbReference type="ChEBI" id="CHEBI:15377"/>
        <dbReference type="ChEBI" id="CHEBI:15378"/>
        <dbReference type="ChEBI" id="CHEBI:16335"/>
        <dbReference type="ChEBI" id="CHEBI:17596"/>
        <dbReference type="ChEBI" id="CHEBI:28938"/>
        <dbReference type="EC" id="3.5.4.4"/>
    </reaction>
    <physiologicalReaction direction="left-to-right" evidence="7">
        <dbReference type="Rhea" id="RHEA:24409"/>
    </physiologicalReaction>
</comment>
<accession>A0A3L7DWB7</accession>
<evidence type="ECO:0000256" key="7">
    <source>
        <dbReference type="ARBA" id="ARBA00047989"/>
    </source>
</evidence>
<dbReference type="InterPro" id="IPR038371">
    <property type="entry name" value="Cu_polyphenol_OxRdtase_sf"/>
</dbReference>
<proteinExistence type="inferred from homology"/>
<comment type="catalytic activity">
    <reaction evidence="9">
        <text>S-methyl-5'-thioadenosine + phosphate = 5-(methylsulfanyl)-alpha-D-ribose 1-phosphate + adenine</text>
        <dbReference type="Rhea" id="RHEA:11852"/>
        <dbReference type="ChEBI" id="CHEBI:16708"/>
        <dbReference type="ChEBI" id="CHEBI:17509"/>
        <dbReference type="ChEBI" id="CHEBI:43474"/>
        <dbReference type="ChEBI" id="CHEBI:58533"/>
        <dbReference type="EC" id="2.4.2.28"/>
    </reaction>
    <physiologicalReaction direction="left-to-right" evidence="9">
        <dbReference type="Rhea" id="RHEA:11853"/>
    </physiologicalReaction>
</comment>
<dbReference type="GO" id="GO:0017061">
    <property type="term" value="F:S-methyl-5-thioadenosine phosphorylase activity"/>
    <property type="evidence" value="ECO:0007669"/>
    <property type="project" value="UniProtKB-EC"/>
</dbReference>
<dbReference type="InterPro" id="IPR011324">
    <property type="entry name" value="Cytotoxic_necrot_fac-like_cat"/>
</dbReference>
<evidence type="ECO:0000256" key="1">
    <source>
        <dbReference type="ARBA" id="ARBA00000553"/>
    </source>
</evidence>
<organism evidence="11 12">
    <name type="scientific">Seongchinamella sediminis</name>
    <dbReference type="NCBI Taxonomy" id="2283635"/>
    <lineage>
        <taxon>Bacteria</taxon>
        <taxon>Pseudomonadati</taxon>
        <taxon>Pseudomonadota</taxon>
        <taxon>Gammaproteobacteria</taxon>
        <taxon>Cellvibrionales</taxon>
        <taxon>Halieaceae</taxon>
        <taxon>Seongchinamella</taxon>
    </lineage>
</organism>
<evidence type="ECO:0000256" key="8">
    <source>
        <dbReference type="ARBA" id="ARBA00048968"/>
    </source>
</evidence>
<dbReference type="InterPro" id="IPR003730">
    <property type="entry name" value="Cu_polyphenol_OxRdtase"/>
</dbReference>
<evidence type="ECO:0000256" key="5">
    <source>
        <dbReference type="ARBA" id="ARBA00022801"/>
    </source>
</evidence>
<dbReference type="GO" id="GO:0016787">
    <property type="term" value="F:hydrolase activity"/>
    <property type="evidence" value="ECO:0007669"/>
    <property type="project" value="UniProtKB-KW"/>
</dbReference>
<dbReference type="EMBL" id="QRAN01000013">
    <property type="protein sequence ID" value="RLQ21426.1"/>
    <property type="molecule type" value="Genomic_DNA"/>
</dbReference>
<evidence type="ECO:0000256" key="9">
    <source>
        <dbReference type="ARBA" id="ARBA00049893"/>
    </source>
</evidence>
<dbReference type="NCBIfam" id="TIGR00726">
    <property type="entry name" value="peptidoglycan editing factor PgeF"/>
    <property type="match status" value="1"/>
</dbReference>